<evidence type="ECO:0000313" key="2">
    <source>
        <dbReference type="EMBL" id="AET38500.1"/>
    </source>
</evidence>
<feature type="domain" description="Pyridoxamine 5'-phosphate oxidase N-terminal" evidence="1">
    <location>
        <begin position="6"/>
        <end position="105"/>
    </location>
</feature>
<dbReference type="Gene3D" id="2.30.110.10">
    <property type="entry name" value="Electron Transport, Fmn-binding Protein, Chain A"/>
    <property type="match status" value="1"/>
</dbReference>
<dbReference type="InterPro" id="IPR052841">
    <property type="entry name" value="PMP_oxidase-like"/>
</dbReference>
<dbReference type="RefSeq" id="XP_003645317.1">
    <property type="nucleotide sequence ID" value="XM_003645269.1"/>
</dbReference>
<gene>
    <name evidence="2" type="ordered locus">Ecym_2803</name>
</gene>
<dbReference type="KEGG" id="erc:Ecym_2803"/>
<name>G8JQD7_ERECY</name>
<keyword evidence="3" id="KW-1185">Reference proteome</keyword>
<dbReference type="GO" id="GO:0005634">
    <property type="term" value="C:nucleus"/>
    <property type="evidence" value="ECO:0007669"/>
    <property type="project" value="TreeGrafter"/>
</dbReference>
<dbReference type="PANTHER" id="PTHR28040:SF1">
    <property type="entry name" value="PYRIDOXAMINE 5'-PHOSPHATE OXIDASE YLR456W HOMOLOG-RELATED"/>
    <property type="match status" value="1"/>
</dbReference>
<reference evidence="3" key="1">
    <citation type="journal article" date="2012" name="G3 (Bethesda)">
        <title>Pichia sorbitophila, an interspecies yeast hybrid reveals early steps of genome resolution following polyploidization.</title>
        <authorList>
            <person name="Leh Louis V."/>
            <person name="Despons L."/>
            <person name="Friedrich A."/>
            <person name="Martin T."/>
            <person name="Durrens P."/>
            <person name="Casaregola S."/>
            <person name="Neuveglise C."/>
            <person name="Fairhead C."/>
            <person name="Marck C."/>
            <person name="Cruz J.A."/>
            <person name="Straub M.L."/>
            <person name="Kugler V."/>
            <person name="Sacerdot C."/>
            <person name="Uzunov Z."/>
            <person name="Thierry A."/>
            <person name="Weiss S."/>
            <person name="Bleykasten C."/>
            <person name="De Montigny J."/>
            <person name="Jacques N."/>
            <person name="Jung P."/>
            <person name="Lemaire M."/>
            <person name="Mallet S."/>
            <person name="Morel G."/>
            <person name="Richard G.F."/>
            <person name="Sarkar A."/>
            <person name="Savel G."/>
            <person name="Schacherer J."/>
            <person name="Seret M.L."/>
            <person name="Talla E."/>
            <person name="Samson G."/>
            <person name="Jubin C."/>
            <person name="Poulain J."/>
            <person name="Vacherie B."/>
            <person name="Barbe V."/>
            <person name="Pelletier E."/>
            <person name="Sherman D.J."/>
            <person name="Westhof E."/>
            <person name="Weissenbach J."/>
            <person name="Baret P.V."/>
            <person name="Wincker P."/>
            <person name="Gaillardin C."/>
            <person name="Dujon B."/>
            <person name="Souciet J.L."/>
        </authorList>
    </citation>
    <scope>NUCLEOTIDE SEQUENCE [LARGE SCALE GENOMIC DNA]</scope>
    <source>
        <strain evidence="3">CBS 270.75 / DBVPG 7215 / KCTC 17166 / NRRL Y-17582</strain>
    </source>
</reference>
<proteinExistence type="predicted"/>
<dbReference type="OMA" id="HPTIIMT"/>
<dbReference type="Pfam" id="PF01243">
    <property type="entry name" value="PNPOx_N"/>
    <property type="match status" value="1"/>
</dbReference>
<organism evidence="2 3">
    <name type="scientific">Eremothecium cymbalariae (strain CBS 270.75 / DBVPG 7215 / KCTC 17166 / NRRL Y-17582)</name>
    <name type="common">Yeast</name>
    <dbReference type="NCBI Taxonomy" id="931890"/>
    <lineage>
        <taxon>Eukaryota</taxon>
        <taxon>Fungi</taxon>
        <taxon>Dikarya</taxon>
        <taxon>Ascomycota</taxon>
        <taxon>Saccharomycotina</taxon>
        <taxon>Saccharomycetes</taxon>
        <taxon>Saccharomycetales</taxon>
        <taxon>Saccharomycetaceae</taxon>
        <taxon>Eremothecium</taxon>
    </lineage>
</organism>
<dbReference type="FunCoup" id="G8JQD7">
    <property type="interactions" value="36"/>
</dbReference>
<dbReference type="EMBL" id="CP002498">
    <property type="protein sequence ID" value="AET38500.1"/>
    <property type="molecule type" value="Genomic_DNA"/>
</dbReference>
<protein>
    <recommendedName>
        <fullName evidence="1">Pyridoxamine 5'-phosphate oxidase N-terminal domain-containing protein</fullName>
    </recommendedName>
</protein>
<dbReference type="GO" id="GO:0005737">
    <property type="term" value="C:cytoplasm"/>
    <property type="evidence" value="ECO:0007669"/>
    <property type="project" value="TreeGrafter"/>
</dbReference>
<evidence type="ECO:0000313" key="3">
    <source>
        <dbReference type="Proteomes" id="UP000006790"/>
    </source>
</evidence>
<sequence>MDPFPDHLIQLLKTSKYVHLATAAPDGHPSIALMNYTYIPPHKAYQTDNVAPYIIFGTHVDTEKYHNIVANPHVSLLIHDWVTAKKLSLKKYSNTNTPTEGDVKSQDESGQSRLLSLLQELNQVELSQMSASLRGLAEVVEPDSDESKFYEHVLLKANPDAKCFIQGDDVVIVKVQVERAKISDNENNTSVYE</sequence>
<dbReference type="InParanoid" id="G8JQD7"/>
<evidence type="ECO:0000259" key="1">
    <source>
        <dbReference type="Pfam" id="PF01243"/>
    </source>
</evidence>
<dbReference type="SUPFAM" id="SSF50475">
    <property type="entry name" value="FMN-binding split barrel"/>
    <property type="match status" value="1"/>
</dbReference>
<dbReference type="eggNOG" id="ENOG502S00X">
    <property type="taxonomic scope" value="Eukaryota"/>
</dbReference>
<dbReference type="HOGENOM" id="CLU_078856_1_0_1"/>
<dbReference type="STRING" id="931890.G8JQD7"/>
<dbReference type="GeneID" id="11472048"/>
<dbReference type="AlphaFoldDB" id="G8JQD7"/>
<dbReference type="OrthoDB" id="5300823at2759"/>
<dbReference type="PANTHER" id="PTHR28040">
    <property type="entry name" value="PYRIDOXAMINE 5'-PHOSPHATE OXIDASE YLR456W HOMOLOG-RELATED"/>
    <property type="match status" value="1"/>
</dbReference>
<dbReference type="InterPro" id="IPR011576">
    <property type="entry name" value="Pyridox_Oxase_N"/>
</dbReference>
<accession>G8JQD7</accession>
<dbReference type="InterPro" id="IPR012349">
    <property type="entry name" value="Split_barrel_FMN-bd"/>
</dbReference>
<dbReference type="Proteomes" id="UP000006790">
    <property type="component" value="Chromosome 2"/>
</dbReference>